<keyword evidence="3" id="KW-1185">Reference proteome</keyword>
<name>A0A5P8W4V6_9NOSO</name>
<dbReference type="Gene3D" id="1.20.120.520">
    <property type="entry name" value="nmb1532 protein domain like"/>
    <property type="match status" value="1"/>
</dbReference>
<dbReference type="PANTHER" id="PTHR35585">
    <property type="entry name" value="HHE DOMAIN PROTEIN (AFU_ORTHOLOGUE AFUA_4G00730)"/>
    <property type="match status" value="1"/>
</dbReference>
<reference evidence="2 3" key="1">
    <citation type="submission" date="2019-10" db="EMBL/GenBank/DDBJ databases">
        <title>Genomic and transcriptomic insights into the perfect genentic adaptation of a filamentous nitrogen-fixing cyanobacterium to rice fields.</title>
        <authorList>
            <person name="Chen Z."/>
        </authorList>
    </citation>
    <scope>NUCLEOTIDE SEQUENCE [LARGE SCALE GENOMIC DNA]</scope>
    <source>
        <strain evidence="2">CCNUC1</strain>
    </source>
</reference>
<dbReference type="KEGG" id="nsh:GXM_05134"/>
<dbReference type="EMBL" id="CP045226">
    <property type="protein sequence ID" value="QFS47642.1"/>
    <property type="molecule type" value="Genomic_DNA"/>
</dbReference>
<sequence length="383" mass="42976">MRAIAQKKDEISLTPMSKLYQVIIMNTLPRRTRMVTTLDDTKRNAIAVKLASLKALQQLVIENEESLLSQGLDAEIADRIRNFINDDQKNLGILETVIGQYGIQAEPKKNVTQFIEKARELFKGSELSLYEKVSQHELLKHQVVMSGLIVHKAAQKVGADVLLAIAPLNTINFENRAHQEQLKGILEILGVRELTGQDADQGIWARVQDAMAAVSGVVGSAVTQNTDKKDLNIQDVIRLDHNKVNTLFTELLQSDNPQKIQEYFGQIYKDLSAHAEAEEEVVYPRVRPFYGQDNTQELFDEQAHAKQALEEIKALSPSSPQFKEKAKQLLDALGDHIRQEETTLFAAIRNNLSTEQSEQLATEFKAAKTRIQQKLGVVSESNV</sequence>
<evidence type="ECO:0000313" key="2">
    <source>
        <dbReference type="EMBL" id="QFS47642.1"/>
    </source>
</evidence>
<accession>A0A5P8W4V6</accession>
<proteinExistence type="predicted"/>
<feature type="domain" description="Hemerythrin-like" evidence="1">
    <location>
        <begin position="233"/>
        <end position="347"/>
    </location>
</feature>
<dbReference type="InterPro" id="IPR012312">
    <property type="entry name" value="Hemerythrin-like"/>
</dbReference>
<dbReference type="Pfam" id="PF01814">
    <property type="entry name" value="Hemerythrin"/>
    <property type="match status" value="1"/>
</dbReference>
<organism evidence="2 3">
    <name type="scientific">Nostoc sphaeroides CCNUC1</name>
    <dbReference type="NCBI Taxonomy" id="2653204"/>
    <lineage>
        <taxon>Bacteria</taxon>
        <taxon>Bacillati</taxon>
        <taxon>Cyanobacteriota</taxon>
        <taxon>Cyanophyceae</taxon>
        <taxon>Nostocales</taxon>
        <taxon>Nostocaceae</taxon>
        <taxon>Nostoc</taxon>
    </lineage>
</organism>
<protein>
    <submittedName>
        <fullName evidence="2">DNA nickase</fullName>
    </submittedName>
</protein>
<evidence type="ECO:0000259" key="1">
    <source>
        <dbReference type="Pfam" id="PF01814"/>
    </source>
</evidence>
<dbReference type="Proteomes" id="UP000326678">
    <property type="component" value="Chromosome Gxm1"/>
</dbReference>
<evidence type="ECO:0000313" key="3">
    <source>
        <dbReference type="Proteomes" id="UP000326678"/>
    </source>
</evidence>
<gene>
    <name evidence="2" type="ORF">GXM_05134</name>
</gene>
<dbReference type="PANTHER" id="PTHR35585:SF1">
    <property type="entry name" value="HHE DOMAIN PROTEIN (AFU_ORTHOLOGUE AFUA_4G00730)"/>
    <property type="match status" value="1"/>
</dbReference>
<dbReference type="CDD" id="cd12108">
    <property type="entry name" value="Hr-like"/>
    <property type="match status" value="1"/>
</dbReference>
<dbReference type="AlphaFoldDB" id="A0A5P8W4V6"/>